<reference evidence="1 2" key="1">
    <citation type="submission" date="2018-04" db="EMBL/GenBank/DDBJ databases">
        <title>Genomic Encyclopedia of Type Strains, Phase IV (KMG-IV): sequencing the most valuable type-strain genomes for metagenomic binning, comparative biology and taxonomic classification.</title>
        <authorList>
            <person name="Goeker M."/>
        </authorList>
    </citation>
    <scope>NUCLEOTIDE SEQUENCE [LARGE SCALE GENOMIC DNA]</scope>
    <source>
        <strain evidence="1 2">DSM 100231</strain>
    </source>
</reference>
<comment type="caution">
    <text evidence="1">The sequence shown here is derived from an EMBL/GenBank/DDBJ whole genome shotgun (WGS) entry which is preliminary data.</text>
</comment>
<evidence type="ECO:0000313" key="1">
    <source>
        <dbReference type="EMBL" id="PVY42152.1"/>
    </source>
</evidence>
<dbReference type="Proteomes" id="UP000245466">
    <property type="component" value="Unassembled WGS sequence"/>
</dbReference>
<protein>
    <submittedName>
        <fullName evidence="1">Uncharacterized protein</fullName>
    </submittedName>
</protein>
<evidence type="ECO:0000313" key="2">
    <source>
        <dbReference type="Proteomes" id="UP000245466"/>
    </source>
</evidence>
<gene>
    <name evidence="1" type="ORF">C8E01_10318</name>
</gene>
<sequence length="37" mass="4224">MGKSRLVANRLYESAFKWLFEFVICSAKQAITLASML</sequence>
<accession>A0A2U1B0J6</accession>
<dbReference type="EMBL" id="QEKI01000003">
    <property type="protein sequence ID" value="PVY42152.1"/>
    <property type="molecule type" value="Genomic_DNA"/>
</dbReference>
<proteinExistence type="predicted"/>
<name>A0A2U1B0J6_9BACT</name>
<organism evidence="1 2">
    <name type="scientific">Pontibacter virosus</name>
    <dbReference type="NCBI Taxonomy" id="1765052"/>
    <lineage>
        <taxon>Bacteria</taxon>
        <taxon>Pseudomonadati</taxon>
        <taxon>Bacteroidota</taxon>
        <taxon>Cytophagia</taxon>
        <taxon>Cytophagales</taxon>
        <taxon>Hymenobacteraceae</taxon>
        <taxon>Pontibacter</taxon>
    </lineage>
</organism>
<keyword evidence="2" id="KW-1185">Reference proteome</keyword>
<dbReference type="AlphaFoldDB" id="A0A2U1B0J6"/>